<keyword evidence="5" id="KW-1185">Reference proteome</keyword>
<dbReference type="PANTHER" id="PTHR40446">
    <property type="entry name" value="N-ACETYLGLUCOSAMINE-1-PHOSPHODIESTER ALPHA-N-ACETYLGLUCOSAMINIDASE"/>
    <property type="match status" value="1"/>
</dbReference>
<feature type="compositionally biased region" description="Polar residues" evidence="1">
    <location>
        <begin position="1"/>
        <end position="11"/>
    </location>
</feature>
<keyword evidence="2" id="KW-0812">Transmembrane</keyword>
<gene>
    <name evidence="4" type="ORF">ACFSB2_01275</name>
</gene>
<reference evidence="5" key="1">
    <citation type="journal article" date="2019" name="Int. J. Syst. Evol. Microbiol.">
        <title>The Global Catalogue of Microorganisms (GCM) 10K type strain sequencing project: providing services to taxonomists for standard genome sequencing and annotation.</title>
        <authorList>
            <consortium name="The Broad Institute Genomics Platform"/>
            <consortium name="The Broad Institute Genome Sequencing Center for Infectious Disease"/>
            <person name="Wu L."/>
            <person name="Ma J."/>
        </authorList>
    </citation>
    <scope>NUCLEOTIDE SEQUENCE [LARGE SCALE GENOMIC DNA]</scope>
    <source>
        <strain evidence="5">CGMCC 1.12286</strain>
    </source>
</reference>
<sequence length="369" mass="39735">MANSRKNSQGKNAPLSRRDRRKQNSRRLRRRVATRIFSILIGIVVLVGGVVGVAFGTPFGTHWRLFAAETIIATRHDHLARYLTTAKEYDTLLRNLNGIKVQQAAMENIHVPPAQASQSIGDGNDASQPPIELHHLSENGYNGYVMLVHDPRLVRLVPAHVEGAMGEYITDMAKRVSAVAGINASGFEDPNGNGWGGIPVGLEYVNGQTMQASKETASWATVGFTSDGVLVMGDYSTSELNQLGVRDAMQFHPELVVNGKPTITEGDGGWGADPRTAIGQAKDGTVIFVVINGRLHGGSIGATQRQVMDIMLRYHAVNACAMDGGSSSVMYDNGKIINSPSTIDPNGQRHLPDAWMVFPTEQAAKAAGE</sequence>
<evidence type="ECO:0000313" key="4">
    <source>
        <dbReference type="EMBL" id="MFD1673354.1"/>
    </source>
</evidence>
<evidence type="ECO:0000256" key="1">
    <source>
        <dbReference type="SAM" id="MobiDB-lite"/>
    </source>
</evidence>
<dbReference type="RefSeq" id="WP_377940724.1">
    <property type="nucleotide sequence ID" value="NZ_JBHUCX010000004.1"/>
</dbReference>
<keyword evidence="4" id="KW-0326">Glycosidase</keyword>
<feature type="domain" description="Phosphodiester glycosidase" evidence="3">
    <location>
        <begin position="178"/>
        <end position="358"/>
    </location>
</feature>
<accession>A0ABW4JB98</accession>
<keyword evidence="2" id="KW-0472">Membrane</keyword>
<comment type="caution">
    <text evidence="4">The sequence shown here is derived from an EMBL/GenBank/DDBJ whole genome shotgun (WGS) entry which is preliminary data.</text>
</comment>
<evidence type="ECO:0000256" key="2">
    <source>
        <dbReference type="SAM" id="Phobius"/>
    </source>
</evidence>
<dbReference type="PANTHER" id="PTHR40446:SF2">
    <property type="entry name" value="N-ACETYLGLUCOSAMINE-1-PHOSPHODIESTER ALPHA-N-ACETYLGLUCOSAMINIDASE"/>
    <property type="match status" value="1"/>
</dbReference>
<dbReference type="Proteomes" id="UP001597079">
    <property type="component" value="Unassembled WGS sequence"/>
</dbReference>
<evidence type="ECO:0000259" key="3">
    <source>
        <dbReference type="Pfam" id="PF09992"/>
    </source>
</evidence>
<name>A0ABW4JB98_9BACL</name>
<protein>
    <submittedName>
        <fullName evidence="4">Phosphodiester glycosidase family protein</fullName>
    </submittedName>
</protein>
<feature type="transmembrane region" description="Helical" evidence="2">
    <location>
        <begin position="32"/>
        <end position="55"/>
    </location>
</feature>
<dbReference type="GO" id="GO:0016798">
    <property type="term" value="F:hydrolase activity, acting on glycosyl bonds"/>
    <property type="evidence" value="ECO:0007669"/>
    <property type="project" value="UniProtKB-KW"/>
</dbReference>
<feature type="region of interest" description="Disordered" evidence="1">
    <location>
        <begin position="1"/>
        <end position="27"/>
    </location>
</feature>
<evidence type="ECO:0000313" key="5">
    <source>
        <dbReference type="Proteomes" id="UP001597079"/>
    </source>
</evidence>
<keyword evidence="4" id="KW-0378">Hydrolase</keyword>
<dbReference type="Pfam" id="PF09992">
    <property type="entry name" value="NAGPA"/>
    <property type="match status" value="1"/>
</dbReference>
<keyword evidence="2" id="KW-1133">Transmembrane helix</keyword>
<proteinExistence type="predicted"/>
<feature type="compositionally biased region" description="Basic residues" evidence="1">
    <location>
        <begin position="18"/>
        <end position="27"/>
    </location>
</feature>
<organism evidence="4 5">
    <name type="scientific">Alicyclobacillus fodiniaquatilis</name>
    <dbReference type="NCBI Taxonomy" id="1661150"/>
    <lineage>
        <taxon>Bacteria</taxon>
        <taxon>Bacillati</taxon>
        <taxon>Bacillota</taxon>
        <taxon>Bacilli</taxon>
        <taxon>Bacillales</taxon>
        <taxon>Alicyclobacillaceae</taxon>
        <taxon>Alicyclobacillus</taxon>
    </lineage>
</organism>
<dbReference type="EMBL" id="JBHUCX010000004">
    <property type="protein sequence ID" value="MFD1673354.1"/>
    <property type="molecule type" value="Genomic_DNA"/>
</dbReference>
<dbReference type="InterPro" id="IPR018711">
    <property type="entry name" value="NAGPA"/>
</dbReference>